<dbReference type="Gene3D" id="3.10.450.40">
    <property type="match status" value="2"/>
</dbReference>
<dbReference type="OrthoDB" id="2476750at2"/>
<dbReference type="eggNOG" id="COG3212">
    <property type="taxonomic scope" value="Bacteria"/>
</dbReference>
<sequence>MTNYTKWMLGLVALLLIVSFVVLSKIQDRFSEPEEHSIQDVAERLEALYSGKVDSFEQKNDIYHFTLNRHNTIYNIAFDSKTGNFIDFIKVDSSDSKYIMSKSEIRTLLNSKMKGTINTIKLQMNGTTPQYIVELIENEALKTVVVNAETGEIVSEKVKEQTPTEPTVTAISSDKAKQIALSQFKGSVQYIVFEPSSDGGFYLVEIENEQQKAKIEIHAISGKVLSVTRVQKDIDDDDDDIDEDDENDDDDLDEVENDDD</sequence>
<evidence type="ECO:0000256" key="1">
    <source>
        <dbReference type="SAM" id="MobiDB-lite"/>
    </source>
</evidence>
<accession>A0A0A3I6G0</accession>
<dbReference type="InterPro" id="IPR025711">
    <property type="entry name" value="PepSY"/>
</dbReference>
<feature type="domain" description="PepSY" evidence="2">
    <location>
        <begin position="100"/>
        <end position="156"/>
    </location>
</feature>
<dbReference type="RefSeq" id="WP_052124041.1">
    <property type="nucleotide sequence ID" value="NZ_AVDA01000007.1"/>
</dbReference>
<feature type="compositionally biased region" description="Acidic residues" evidence="1">
    <location>
        <begin position="234"/>
        <end position="260"/>
    </location>
</feature>
<evidence type="ECO:0000313" key="4">
    <source>
        <dbReference type="Proteomes" id="UP000030416"/>
    </source>
</evidence>
<protein>
    <recommendedName>
        <fullName evidence="2">PepSY domain-containing protein</fullName>
    </recommendedName>
</protein>
<reference evidence="3 4" key="1">
    <citation type="submission" date="2014-02" db="EMBL/GenBank/DDBJ databases">
        <title>Draft genome sequence of Lysinibacillus manganicus DSM 26584T.</title>
        <authorList>
            <person name="Zhang F."/>
            <person name="Wang G."/>
            <person name="Zhang L."/>
        </authorList>
    </citation>
    <scope>NUCLEOTIDE SEQUENCE [LARGE SCALE GENOMIC DNA]</scope>
    <source>
        <strain evidence="3 4">DSM 26584</strain>
    </source>
</reference>
<dbReference type="EMBL" id="JPVN01000007">
    <property type="protein sequence ID" value="KGR79120.1"/>
    <property type="molecule type" value="Genomic_DNA"/>
</dbReference>
<evidence type="ECO:0000259" key="2">
    <source>
        <dbReference type="Pfam" id="PF03413"/>
    </source>
</evidence>
<evidence type="ECO:0000313" key="3">
    <source>
        <dbReference type="EMBL" id="KGR79120.1"/>
    </source>
</evidence>
<dbReference type="Proteomes" id="UP000030416">
    <property type="component" value="Unassembled WGS sequence"/>
</dbReference>
<organism evidence="3 4">
    <name type="scientific">Ureibacillus manganicus DSM 26584</name>
    <dbReference type="NCBI Taxonomy" id="1384049"/>
    <lineage>
        <taxon>Bacteria</taxon>
        <taxon>Bacillati</taxon>
        <taxon>Bacillota</taxon>
        <taxon>Bacilli</taxon>
        <taxon>Bacillales</taxon>
        <taxon>Caryophanaceae</taxon>
        <taxon>Ureibacillus</taxon>
    </lineage>
</organism>
<proteinExistence type="predicted"/>
<gene>
    <name evidence="3" type="ORF">CD29_07125</name>
</gene>
<dbReference type="Pfam" id="PF03413">
    <property type="entry name" value="PepSY"/>
    <property type="match status" value="2"/>
</dbReference>
<dbReference type="STRING" id="1384049.CD29_07125"/>
<keyword evidence="4" id="KW-1185">Reference proteome</keyword>
<name>A0A0A3I6G0_9BACL</name>
<feature type="domain" description="PepSY" evidence="2">
    <location>
        <begin position="170"/>
        <end position="227"/>
    </location>
</feature>
<dbReference type="AlphaFoldDB" id="A0A0A3I6G0"/>
<comment type="caution">
    <text evidence="3">The sequence shown here is derived from an EMBL/GenBank/DDBJ whole genome shotgun (WGS) entry which is preliminary data.</text>
</comment>
<feature type="region of interest" description="Disordered" evidence="1">
    <location>
        <begin position="231"/>
        <end position="260"/>
    </location>
</feature>